<dbReference type="Proteomes" id="UP000027920">
    <property type="component" value="Unassembled WGS sequence"/>
</dbReference>
<evidence type="ECO:0000313" key="3">
    <source>
        <dbReference type="Proteomes" id="UP000027920"/>
    </source>
</evidence>
<sequence>MSIATTILLPLFEKSSTGCFSVALTIVFLHVALISDPPDEPAISGFKDIFCIASGRILPAVALATTVYLVCIQDAHQGRRQTRLSWTSWLTGLWSGALCNFFGQLFQDGWGPKAQKILLIFLTATLYFIICRIRKLHREQQLTRCLTLYGLLIVGLYITNRIFGFLGLRLHIHHYLWPLLLLPGASTCGPYASFYEGLLLGISTNGIARWGFDNLAEVQGPISDKSVESLLLNMISPIINGTHISFEWSGLPNSCNGINILVNDVLRFQDFNPPGGHSFVWRREDLGLPLYFRFGAITEDKYRGLTMGDTTGPAVWHANGTWSA</sequence>
<feature type="transmembrane region" description="Helical" evidence="1">
    <location>
        <begin position="117"/>
        <end position="133"/>
    </location>
</feature>
<reference evidence="2 3" key="1">
    <citation type="submission" date="2013-03" db="EMBL/GenBank/DDBJ databases">
        <title>The Genome Sequence of Exophiala aquamarina CBS 119918.</title>
        <authorList>
            <consortium name="The Broad Institute Genomics Platform"/>
            <person name="Cuomo C."/>
            <person name="de Hoog S."/>
            <person name="Gorbushina A."/>
            <person name="Walker B."/>
            <person name="Young S.K."/>
            <person name="Zeng Q."/>
            <person name="Gargeya S."/>
            <person name="Fitzgerald M."/>
            <person name="Haas B."/>
            <person name="Abouelleil A."/>
            <person name="Allen A.W."/>
            <person name="Alvarado L."/>
            <person name="Arachchi H.M."/>
            <person name="Berlin A.M."/>
            <person name="Chapman S.B."/>
            <person name="Gainer-Dewar J."/>
            <person name="Goldberg J."/>
            <person name="Griggs A."/>
            <person name="Gujja S."/>
            <person name="Hansen M."/>
            <person name="Howarth C."/>
            <person name="Imamovic A."/>
            <person name="Ireland A."/>
            <person name="Larimer J."/>
            <person name="McCowan C."/>
            <person name="Murphy C."/>
            <person name="Pearson M."/>
            <person name="Poon T.W."/>
            <person name="Priest M."/>
            <person name="Roberts A."/>
            <person name="Saif S."/>
            <person name="Shea T."/>
            <person name="Sisk P."/>
            <person name="Sykes S."/>
            <person name="Wortman J."/>
            <person name="Nusbaum C."/>
            <person name="Birren B."/>
        </authorList>
    </citation>
    <scope>NUCLEOTIDE SEQUENCE [LARGE SCALE GENOMIC DNA]</scope>
    <source>
        <strain evidence="2 3">CBS 119918</strain>
    </source>
</reference>
<gene>
    <name evidence="2" type="ORF">A1O9_05614</name>
</gene>
<feature type="transmembrane region" description="Helical" evidence="1">
    <location>
        <begin position="84"/>
        <end position="105"/>
    </location>
</feature>
<keyword evidence="1" id="KW-0472">Membrane</keyword>
<feature type="transmembrane region" description="Helical" evidence="1">
    <location>
        <begin position="145"/>
        <end position="163"/>
    </location>
</feature>
<feature type="transmembrane region" description="Helical" evidence="1">
    <location>
        <begin position="53"/>
        <end position="72"/>
    </location>
</feature>
<dbReference type="InterPro" id="IPR051957">
    <property type="entry name" value="CRISP-LCCL_domain"/>
</dbReference>
<dbReference type="VEuPathDB" id="FungiDB:A1O9_05614"/>
<accession>A0A072PCY0</accession>
<evidence type="ECO:0000256" key="1">
    <source>
        <dbReference type="SAM" id="Phobius"/>
    </source>
</evidence>
<dbReference type="GeneID" id="25280539"/>
<feature type="transmembrane region" description="Helical" evidence="1">
    <location>
        <begin position="12"/>
        <end position="33"/>
    </location>
</feature>
<name>A0A072PCY0_9EURO</name>
<keyword evidence="1" id="KW-0812">Transmembrane</keyword>
<dbReference type="PANTHER" id="PTHR31331:SF1">
    <property type="entry name" value="CYSTEINE RICH SECRETORY PROTEIN LCCL DOMAIN CONTAINING 2"/>
    <property type="match status" value="1"/>
</dbReference>
<organism evidence="2 3">
    <name type="scientific">Exophiala aquamarina CBS 119918</name>
    <dbReference type="NCBI Taxonomy" id="1182545"/>
    <lineage>
        <taxon>Eukaryota</taxon>
        <taxon>Fungi</taxon>
        <taxon>Dikarya</taxon>
        <taxon>Ascomycota</taxon>
        <taxon>Pezizomycotina</taxon>
        <taxon>Eurotiomycetes</taxon>
        <taxon>Chaetothyriomycetidae</taxon>
        <taxon>Chaetothyriales</taxon>
        <taxon>Herpotrichiellaceae</taxon>
        <taxon>Exophiala</taxon>
    </lineage>
</organism>
<keyword evidence="3" id="KW-1185">Reference proteome</keyword>
<dbReference type="HOGENOM" id="CLU_059620_0_0_1"/>
<protein>
    <submittedName>
        <fullName evidence="2">Uncharacterized protein</fullName>
    </submittedName>
</protein>
<evidence type="ECO:0000313" key="2">
    <source>
        <dbReference type="EMBL" id="KEF57696.1"/>
    </source>
</evidence>
<dbReference type="PANTHER" id="PTHR31331">
    <property type="entry name" value="LCCL DOMAIN PROTEIN (AFU_ORTHOLOGUE AFUA_5G08630)"/>
    <property type="match status" value="1"/>
</dbReference>
<dbReference type="EMBL" id="AMGV01000004">
    <property type="protein sequence ID" value="KEF57696.1"/>
    <property type="molecule type" value="Genomic_DNA"/>
</dbReference>
<keyword evidence="1" id="KW-1133">Transmembrane helix</keyword>
<proteinExistence type="predicted"/>
<comment type="caution">
    <text evidence="2">The sequence shown here is derived from an EMBL/GenBank/DDBJ whole genome shotgun (WGS) entry which is preliminary data.</text>
</comment>
<dbReference type="AlphaFoldDB" id="A0A072PCY0"/>
<dbReference type="OrthoDB" id="441660at2759"/>
<dbReference type="RefSeq" id="XP_013260286.1">
    <property type="nucleotide sequence ID" value="XM_013404832.1"/>
</dbReference>